<evidence type="ECO:0000256" key="3">
    <source>
        <dbReference type="SAM" id="MobiDB-lite"/>
    </source>
</evidence>
<dbReference type="GO" id="GO:0005886">
    <property type="term" value="C:plasma membrane"/>
    <property type="evidence" value="ECO:0007669"/>
    <property type="project" value="TreeGrafter"/>
</dbReference>
<evidence type="ECO:0000313" key="4">
    <source>
        <dbReference type="EMBL" id="KAJ6216431.1"/>
    </source>
</evidence>
<dbReference type="InterPro" id="IPR003961">
    <property type="entry name" value="FN3_dom"/>
</dbReference>
<dbReference type="PANTHER" id="PTHR24369">
    <property type="entry name" value="ANTIGEN BSP, PUTATIVE-RELATED"/>
    <property type="match status" value="1"/>
</dbReference>
<comment type="caution">
    <text evidence="4">The sequence shown here is derived from an EMBL/GenBank/DDBJ whole genome shotgun (WGS) entry which is preliminary data.</text>
</comment>
<dbReference type="PROSITE" id="PS51450">
    <property type="entry name" value="LRR"/>
    <property type="match status" value="1"/>
</dbReference>
<dbReference type="CDD" id="cd00063">
    <property type="entry name" value="FN3"/>
    <property type="match status" value="1"/>
</dbReference>
<dbReference type="EMBL" id="JAPWDV010000003">
    <property type="protein sequence ID" value="KAJ6216431.1"/>
    <property type="molecule type" value="Genomic_DNA"/>
</dbReference>
<accession>A0A9Q0RKK6</accession>
<dbReference type="PANTHER" id="PTHR24369:SF211">
    <property type="entry name" value="LEUCINE-RICH REPEAT-CONTAINING PROTEIN 15-LIKE"/>
    <property type="match status" value="1"/>
</dbReference>
<sequence>MLPEFEDMPNLNALKPNISIQIETPELNRNTVVVFRNDHSSPRVENLPEFEDIVINENPNVFRRFLNAIGRWCMDGWVWFLALHEILIEVIVVTPLYELRYHVVRPPHERFGTPPFTRVFFSNGIRMPPPPREEMHPDENLNAFGRFRWHVRQIYVIRGSSHVNDKMKPIMWKMMKTFKCCYDAVRLVLIIIFITISLSSTVNGQCPWPRTPHHASLHSDCVCGYSNVRRLSVQCSPVANFSQLLEVLHSPSVQRLPIDLLYVNNATGLSLLPRNAFKQLDIQQIHLANTRLDTIERGAFAGLENKLLSLTLQGTGLREVPVGEFRFLRSLRTLDLSHNRIRRIRADTFGDLERLATLRLASNHDLQLDRNAFLGLERTLKNLNLKAIGARFVPDAIRNLTELAFLDLAQNKIDDIVPRVFENLHSLTALSLERNLIHSLHPNTFVGLNDSLSSLSLLNNLLTDFPQKALSKLAGIRVLDLGFNAIRQLPSNAFKNNYLLTLLALDGNPLKTAPLEVFQHLNSTLRGISIGGKAFECDCKVRWLSEWAMEYNLQITSRERNPQFCAKPMHLRTKPFTHIDLNDFVCDPLPPPPPPPPQPPTIPLSESLEPEFNGPIFESDLPISSSTSSTTSTTTTTTETPLPVVHYEHPSTTTTTSTSTTSTTTTMEPTNTTSTTNKPPSNNTGTSYVQVLPMDTHSRNFPTKPITVTSSVEFGSSNTESINKVEDQPPQSTIIDQTSTNTSTSSSIVVLPKISNQSRNRSSNITLTRTNHHQQGSIRMIDAIYRNNSIWIRWEPTNKSSNMGYQIVYRYFGSKEFHKSENIPSKQTQYTLTHNIAPNELIVVCIIDLADHTTGNTKWEPNESAIPITQCRELNTRETIIKKSLNRTPSSTIMTGSNSTTRNNTTSLASLLPAFKRLNDIDKILLLLSIGITRIPLRTVLAASNAKCLSTKSLSPITKSSLDHHDWETVSVYSTRSIPRARIGHPHPTYTLHPHHAIPPPPTISGTIRSHISSGIPHHHPQYYHPHQTTAPIARYFGSTLPAKSLNRTPCLDSYLNHHYTSGNQIPVVTYGTTVTANGGAPYRDHYRSSNEIVTINQQRQHHSRKTRPKTRSKNRSTSIPVNVVNDLRLNGDGSGSGNSYNRLLLSSSSNSFQSQNEYDSDNNNLNNNNNNNNNNSWNNGEMINSTTTTMGQTGSSSMMSTNPRLSGGGNSSRMNDNEVDIYVDQNYVRRFI</sequence>
<organism evidence="4 5">
    <name type="scientific">Blomia tropicalis</name>
    <name type="common">Mite</name>
    <dbReference type="NCBI Taxonomy" id="40697"/>
    <lineage>
        <taxon>Eukaryota</taxon>
        <taxon>Metazoa</taxon>
        <taxon>Ecdysozoa</taxon>
        <taxon>Arthropoda</taxon>
        <taxon>Chelicerata</taxon>
        <taxon>Arachnida</taxon>
        <taxon>Acari</taxon>
        <taxon>Acariformes</taxon>
        <taxon>Sarcoptiformes</taxon>
        <taxon>Astigmata</taxon>
        <taxon>Glycyphagoidea</taxon>
        <taxon>Echimyopodidae</taxon>
        <taxon>Blomia</taxon>
    </lineage>
</organism>
<dbReference type="AlphaFoldDB" id="A0A9Q0RKK6"/>
<dbReference type="InterPro" id="IPR032675">
    <property type="entry name" value="LRR_dom_sf"/>
</dbReference>
<proteinExistence type="predicted"/>
<dbReference type="SUPFAM" id="SSF49265">
    <property type="entry name" value="Fibronectin type III"/>
    <property type="match status" value="1"/>
</dbReference>
<dbReference type="InterPro" id="IPR003591">
    <property type="entry name" value="Leu-rich_rpt_typical-subtyp"/>
</dbReference>
<dbReference type="OMA" id="YYMPQTE"/>
<feature type="compositionally biased region" description="Basic residues" evidence="3">
    <location>
        <begin position="1100"/>
        <end position="1115"/>
    </location>
</feature>
<dbReference type="SUPFAM" id="SSF52058">
    <property type="entry name" value="L domain-like"/>
    <property type="match status" value="1"/>
</dbReference>
<protein>
    <submittedName>
        <fullName evidence="4">Uncharacterized protein</fullName>
    </submittedName>
</protein>
<evidence type="ECO:0000256" key="1">
    <source>
        <dbReference type="ARBA" id="ARBA00022614"/>
    </source>
</evidence>
<feature type="region of interest" description="Disordered" evidence="3">
    <location>
        <begin position="1152"/>
        <end position="1218"/>
    </location>
</feature>
<feature type="compositionally biased region" description="Low complexity" evidence="3">
    <location>
        <begin position="1163"/>
        <end position="1202"/>
    </location>
</feature>
<dbReference type="Gene3D" id="3.80.10.10">
    <property type="entry name" value="Ribonuclease Inhibitor"/>
    <property type="match status" value="2"/>
</dbReference>
<feature type="region of interest" description="Disordered" evidence="3">
    <location>
        <begin position="618"/>
        <end position="686"/>
    </location>
</feature>
<feature type="region of interest" description="Disordered" evidence="3">
    <location>
        <begin position="719"/>
        <end position="740"/>
    </location>
</feature>
<dbReference type="InterPro" id="IPR036116">
    <property type="entry name" value="FN3_sf"/>
</dbReference>
<dbReference type="InterPro" id="IPR050541">
    <property type="entry name" value="LRR_TM_domain-containing"/>
</dbReference>
<feature type="compositionally biased region" description="Low complexity" evidence="3">
    <location>
        <begin position="624"/>
        <end position="638"/>
    </location>
</feature>
<evidence type="ECO:0000313" key="5">
    <source>
        <dbReference type="Proteomes" id="UP001142055"/>
    </source>
</evidence>
<dbReference type="SMART" id="SM00369">
    <property type="entry name" value="LRR_TYP"/>
    <property type="match status" value="7"/>
</dbReference>
<gene>
    <name evidence="4" type="ORF">RDWZM_007588</name>
</gene>
<evidence type="ECO:0000256" key="2">
    <source>
        <dbReference type="ARBA" id="ARBA00022737"/>
    </source>
</evidence>
<keyword evidence="2" id="KW-0677">Repeat</keyword>
<feature type="region of interest" description="Disordered" evidence="3">
    <location>
        <begin position="1096"/>
        <end position="1136"/>
    </location>
</feature>
<feature type="compositionally biased region" description="Low complexity" evidence="3">
    <location>
        <begin position="650"/>
        <end position="686"/>
    </location>
</feature>
<dbReference type="Pfam" id="PF13855">
    <property type="entry name" value="LRR_8"/>
    <property type="match status" value="3"/>
</dbReference>
<name>A0A9Q0RKK6_BLOTA</name>
<reference evidence="4" key="1">
    <citation type="submission" date="2022-12" db="EMBL/GenBank/DDBJ databases">
        <title>Genome assemblies of Blomia tropicalis.</title>
        <authorList>
            <person name="Cui Y."/>
        </authorList>
    </citation>
    <scope>NUCLEOTIDE SEQUENCE</scope>
    <source>
        <tissue evidence="4">Adult mites</tissue>
    </source>
</reference>
<keyword evidence="1" id="KW-0433">Leucine-rich repeat</keyword>
<dbReference type="InterPro" id="IPR001611">
    <property type="entry name" value="Leu-rich_rpt"/>
</dbReference>
<dbReference type="Proteomes" id="UP001142055">
    <property type="component" value="Chromosome 3"/>
</dbReference>
<dbReference type="SMART" id="SM00365">
    <property type="entry name" value="LRR_SD22"/>
    <property type="match status" value="2"/>
</dbReference>
<keyword evidence="5" id="KW-1185">Reference proteome</keyword>